<dbReference type="EMBL" id="CASHTH010003088">
    <property type="protein sequence ID" value="CAI8040193.1"/>
    <property type="molecule type" value="Genomic_DNA"/>
</dbReference>
<dbReference type="PANTHER" id="PTHR43881">
    <property type="entry name" value="GAMMA-GLUTAMYLTRANSPEPTIDASE (AFU_ORTHOLOGUE AFUA_4G13580)"/>
    <property type="match status" value="1"/>
</dbReference>
<sequence length="536" mass="57377">MFDGYSPNQFGPGRSAVICQHGAVATSQPLAAQAGLQILRDGGNAIDAAVATAAILNVVEPMSTGIGGDAFMLVYQPKDGVIRGLNASGRAPHAAELEFFTKQGLSSIPSFGSMYPVTVPGTIDGWATLLDECGTMSLADVLQPAIDYAENGFPVSPQISLAWQGSAPMLAQHPDTAKTYLTNGKAPVPGEIFRQPNLARTFRLIAEGGRDAFYQGEIADKIVRFSDENCGLFTRQDFADHRSDWVEPISTNYRGYDIYEIPPNGQGIAALIALNIVEGFDLGAMGHNRPEHLHYAIEAMKLGFADLYKYVTDPTFVDVPVTGLLSENYTESQRARISPERANTEPRAGIPAMGSDTVYLSAVDSDRNVVSFINSLFAGFGSGLTAGDTGIMLQNRGAGFSLDPNHANCIAPHKRTLHTIIPGMIAQNGVPLVTFGIMGGQMQTQGHLQFVCNLIDFNMDVQNALDAPRFRVMDDSRIMLETGIPMNAQAALAQKGHHIKPGNTFFGGGQAIFINPSFDTLVAGSDPRRDGCAVGY</sequence>
<dbReference type="InterPro" id="IPR000101">
    <property type="entry name" value="GGT_peptidase"/>
</dbReference>
<dbReference type="PANTHER" id="PTHR43881:SF1">
    <property type="entry name" value="GAMMA-GLUTAMYLTRANSPEPTIDASE (AFU_ORTHOLOGUE AFUA_4G13580)"/>
    <property type="match status" value="1"/>
</dbReference>
<dbReference type="GO" id="GO:0036374">
    <property type="term" value="F:glutathione hydrolase activity"/>
    <property type="evidence" value="ECO:0007669"/>
    <property type="project" value="InterPro"/>
</dbReference>
<evidence type="ECO:0000313" key="4">
    <source>
        <dbReference type="Proteomes" id="UP001174909"/>
    </source>
</evidence>
<accession>A0AA35WZZ3</accession>
<feature type="active site" description="Nucleophile" evidence="1">
    <location>
        <position position="357"/>
    </location>
</feature>
<feature type="binding site" evidence="2">
    <location>
        <position position="440"/>
    </location>
    <ligand>
        <name>L-glutamate</name>
        <dbReference type="ChEBI" id="CHEBI:29985"/>
    </ligand>
</feature>
<dbReference type="Proteomes" id="UP001174909">
    <property type="component" value="Unassembled WGS sequence"/>
</dbReference>
<proteinExistence type="predicted"/>
<dbReference type="NCBIfam" id="TIGR00066">
    <property type="entry name" value="g_glut_trans"/>
    <property type="match status" value="1"/>
</dbReference>
<dbReference type="InterPro" id="IPR029055">
    <property type="entry name" value="Ntn_hydrolases_N"/>
</dbReference>
<dbReference type="InterPro" id="IPR052896">
    <property type="entry name" value="GGT-like_enzyme"/>
</dbReference>
<dbReference type="SUPFAM" id="SSF56235">
    <property type="entry name" value="N-terminal nucleophile aminohydrolases (Ntn hydrolases)"/>
    <property type="match status" value="1"/>
</dbReference>
<keyword evidence="3" id="KW-0378">Hydrolase</keyword>
<dbReference type="Pfam" id="PF01019">
    <property type="entry name" value="G_glu_transpept"/>
    <property type="match status" value="1"/>
</dbReference>
<name>A0AA35WZZ3_GEOBA</name>
<dbReference type="PRINTS" id="PR01210">
    <property type="entry name" value="GGTRANSPTASE"/>
</dbReference>
<organism evidence="3 4">
    <name type="scientific">Geodia barretti</name>
    <name type="common">Barrett's horny sponge</name>
    <dbReference type="NCBI Taxonomy" id="519541"/>
    <lineage>
        <taxon>Eukaryota</taxon>
        <taxon>Metazoa</taxon>
        <taxon>Porifera</taxon>
        <taxon>Demospongiae</taxon>
        <taxon>Heteroscleromorpha</taxon>
        <taxon>Tetractinellida</taxon>
        <taxon>Astrophorina</taxon>
        <taxon>Geodiidae</taxon>
        <taxon>Geodia</taxon>
    </lineage>
</organism>
<evidence type="ECO:0000256" key="1">
    <source>
        <dbReference type="PIRSR" id="PIRSR600101-1"/>
    </source>
</evidence>
<comment type="caution">
    <text evidence="3">The sequence shown here is derived from an EMBL/GenBank/DDBJ whole genome shotgun (WGS) entry which is preliminary data.</text>
</comment>
<dbReference type="InterPro" id="IPR043138">
    <property type="entry name" value="GGT_lsub"/>
</dbReference>
<protein>
    <submittedName>
        <fullName evidence="3">Glutathione hydrolase-like YwrD proenzyme</fullName>
    </submittedName>
</protein>
<dbReference type="AlphaFoldDB" id="A0AA35WZZ3"/>
<keyword evidence="4" id="KW-1185">Reference proteome</keyword>
<reference evidence="3" key="1">
    <citation type="submission" date="2023-03" db="EMBL/GenBank/DDBJ databases">
        <authorList>
            <person name="Steffen K."/>
            <person name="Cardenas P."/>
        </authorList>
    </citation>
    <scope>NUCLEOTIDE SEQUENCE</scope>
</reference>
<evidence type="ECO:0000313" key="3">
    <source>
        <dbReference type="EMBL" id="CAI8040193.1"/>
    </source>
</evidence>
<evidence type="ECO:0000256" key="2">
    <source>
        <dbReference type="PIRSR" id="PIRSR600101-2"/>
    </source>
</evidence>
<dbReference type="InterPro" id="IPR043137">
    <property type="entry name" value="GGT_ssub_C"/>
</dbReference>
<dbReference type="Gene3D" id="1.10.246.130">
    <property type="match status" value="1"/>
</dbReference>
<dbReference type="GO" id="GO:0006751">
    <property type="term" value="P:glutathione catabolic process"/>
    <property type="evidence" value="ECO:0007669"/>
    <property type="project" value="InterPro"/>
</dbReference>
<dbReference type="Gene3D" id="3.60.20.40">
    <property type="match status" value="1"/>
</dbReference>
<gene>
    <name evidence="3" type="ORF">GBAR_LOCUS22395</name>
</gene>